<dbReference type="Proteomes" id="UP000800981">
    <property type="component" value="Unassembled WGS sequence"/>
</dbReference>
<feature type="domain" description="Teneurin NHL" evidence="2">
    <location>
        <begin position="116"/>
        <end position="199"/>
    </location>
</feature>
<dbReference type="InterPro" id="IPR011042">
    <property type="entry name" value="6-blade_b-propeller_TolB-like"/>
</dbReference>
<comment type="caution">
    <text evidence="3">The sequence shown here is derived from an EMBL/GenBank/DDBJ whole genome shotgun (WGS) entry which is preliminary data.</text>
</comment>
<evidence type="ECO:0000313" key="3">
    <source>
        <dbReference type="EMBL" id="NHC14789.1"/>
    </source>
</evidence>
<evidence type="ECO:0000313" key="4">
    <source>
        <dbReference type="Proteomes" id="UP000800981"/>
    </source>
</evidence>
<sequence>MRLNSRASAAGLAALTFAGVVGTAPAADAKSNTGVGVIRTIAGTGAAGYTGDGAAGTQARISNAEGAVLDRHGRVWIADTYNNAIRRVELDGSITTVVPPAAGLLYPFGLALKGDNVYVADTYHHRVVKLDRRGRLSVVAGSGTAGYAGDGGRATAAQLRYPFGVDVAPDGRLLIADTFNNRVREVGNDGVIRTIAGSGARGAAGDGGTATEAQLALPYDVADAPGGATVIADTANNRVREVDAAGVIRTIAGTGVEGYNRDGIRATDAQLAAPSGVDVAGEHGLVIADYENNRVRLVQGGTIRTVAGDGTAGSRGDGGSAAAAAINIRGGVSLDRRGRTLVVVDTWSAKVRLVPLTKN</sequence>
<dbReference type="RefSeq" id="WP_166282630.1">
    <property type="nucleotide sequence ID" value="NZ_JAANNP010000010.1"/>
</dbReference>
<gene>
    <name evidence="3" type="ORF">G9H71_13450</name>
</gene>
<proteinExistence type="predicted"/>
<dbReference type="Gene3D" id="2.120.10.30">
    <property type="entry name" value="TolB, C-terminal domain"/>
    <property type="match status" value="4"/>
</dbReference>
<evidence type="ECO:0000256" key="1">
    <source>
        <dbReference type="SAM" id="SignalP"/>
    </source>
</evidence>
<keyword evidence="4" id="KW-1185">Reference proteome</keyword>
<protein>
    <recommendedName>
        <fullName evidence="2">Teneurin NHL domain-containing protein</fullName>
    </recommendedName>
</protein>
<feature type="signal peptide" evidence="1">
    <location>
        <begin position="1"/>
        <end position="26"/>
    </location>
</feature>
<dbReference type="SUPFAM" id="SSF101898">
    <property type="entry name" value="NHL repeat"/>
    <property type="match status" value="1"/>
</dbReference>
<name>A0ABX0GYW3_9ACTN</name>
<evidence type="ECO:0000259" key="2">
    <source>
        <dbReference type="Pfam" id="PF25021"/>
    </source>
</evidence>
<dbReference type="PANTHER" id="PTHR46388">
    <property type="entry name" value="NHL REPEAT-CONTAINING PROTEIN 2"/>
    <property type="match status" value="1"/>
</dbReference>
<dbReference type="InterPro" id="IPR056822">
    <property type="entry name" value="TEN_NHL"/>
</dbReference>
<dbReference type="EMBL" id="JAANNP010000010">
    <property type="protein sequence ID" value="NHC14789.1"/>
    <property type="molecule type" value="Genomic_DNA"/>
</dbReference>
<organism evidence="3 4">
    <name type="scientific">Motilibacter deserti</name>
    <dbReference type="NCBI Taxonomy" id="2714956"/>
    <lineage>
        <taxon>Bacteria</taxon>
        <taxon>Bacillati</taxon>
        <taxon>Actinomycetota</taxon>
        <taxon>Actinomycetes</taxon>
        <taxon>Motilibacterales</taxon>
        <taxon>Motilibacteraceae</taxon>
        <taxon>Motilibacter</taxon>
    </lineage>
</organism>
<dbReference type="Pfam" id="PF25021">
    <property type="entry name" value="TEN_NHL"/>
    <property type="match status" value="1"/>
</dbReference>
<feature type="chain" id="PRO_5047071806" description="Teneurin NHL domain-containing protein" evidence="1">
    <location>
        <begin position="27"/>
        <end position="359"/>
    </location>
</feature>
<keyword evidence="1" id="KW-0732">Signal</keyword>
<reference evidence="3 4" key="1">
    <citation type="submission" date="2020-03" db="EMBL/GenBank/DDBJ databases">
        <title>Two novel Motilibacter sp.</title>
        <authorList>
            <person name="Liu S."/>
        </authorList>
    </citation>
    <scope>NUCLEOTIDE SEQUENCE [LARGE SCALE GENOMIC DNA]</scope>
    <source>
        <strain evidence="3 4">E257</strain>
    </source>
</reference>
<dbReference type="PANTHER" id="PTHR46388:SF2">
    <property type="entry name" value="NHL REPEAT-CONTAINING PROTEIN 2"/>
    <property type="match status" value="1"/>
</dbReference>
<accession>A0ABX0GYW3</accession>